<dbReference type="Proteomes" id="UP000492821">
    <property type="component" value="Unassembled WGS sequence"/>
</dbReference>
<sequence>MPYPIAKLAYGLRRRLAEFATPAERYRLQVAAGNNSICPPKLQKMHVLYTYFFLKYKEGKLCITPMEEDVHTAVNYERVVYFWHCCTNVDARCFAVSTQETKFIDDN</sequence>
<reference evidence="1" key="1">
    <citation type="journal article" date="2013" name="Genetics">
        <title>The draft genome and transcriptome of Panagrellus redivivus are shaped by the harsh demands of a free-living lifestyle.</title>
        <authorList>
            <person name="Srinivasan J."/>
            <person name="Dillman A.R."/>
            <person name="Macchietto M.G."/>
            <person name="Heikkinen L."/>
            <person name="Lakso M."/>
            <person name="Fracchia K.M."/>
            <person name="Antoshechkin I."/>
            <person name="Mortazavi A."/>
            <person name="Wong G."/>
            <person name="Sternberg P.W."/>
        </authorList>
    </citation>
    <scope>NUCLEOTIDE SEQUENCE [LARGE SCALE GENOMIC DNA]</scope>
    <source>
        <strain evidence="1">MT8872</strain>
    </source>
</reference>
<protein>
    <submittedName>
        <fullName evidence="2">Tick transposon</fullName>
    </submittedName>
</protein>
<evidence type="ECO:0000313" key="2">
    <source>
        <dbReference type="WBParaSite" id="Pan_g13255.t1"/>
    </source>
</evidence>
<dbReference type="WBParaSite" id="Pan_g13255.t1">
    <property type="protein sequence ID" value="Pan_g13255.t1"/>
    <property type="gene ID" value="Pan_g13255"/>
</dbReference>
<dbReference type="AlphaFoldDB" id="A0A7E4UV89"/>
<reference evidence="2" key="2">
    <citation type="submission" date="2020-10" db="UniProtKB">
        <authorList>
            <consortium name="WormBaseParasite"/>
        </authorList>
    </citation>
    <scope>IDENTIFICATION</scope>
</reference>
<name>A0A7E4UV89_PANRE</name>
<organism evidence="1 2">
    <name type="scientific">Panagrellus redivivus</name>
    <name type="common">Microworm</name>
    <dbReference type="NCBI Taxonomy" id="6233"/>
    <lineage>
        <taxon>Eukaryota</taxon>
        <taxon>Metazoa</taxon>
        <taxon>Ecdysozoa</taxon>
        <taxon>Nematoda</taxon>
        <taxon>Chromadorea</taxon>
        <taxon>Rhabditida</taxon>
        <taxon>Tylenchina</taxon>
        <taxon>Panagrolaimomorpha</taxon>
        <taxon>Panagrolaimoidea</taxon>
        <taxon>Panagrolaimidae</taxon>
        <taxon>Panagrellus</taxon>
    </lineage>
</organism>
<accession>A0A7E4UV89</accession>
<evidence type="ECO:0000313" key="1">
    <source>
        <dbReference type="Proteomes" id="UP000492821"/>
    </source>
</evidence>
<keyword evidence="1" id="KW-1185">Reference proteome</keyword>
<proteinExistence type="predicted"/>